<dbReference type="InterPro" id="IPR036365">
    <property type="entry name" value="PGBD-like_sf"/>
</dbReference>
<dbReference type="KEGG" id="mpec:B9O19_00235"/>
<protein>
    <submittedName>
        <fullName evidence="3">Peptidoglycan-binding domain 1 protein</fullName>
    </submittedName>
</protein>
<evidence type="ECO:0000313" key="3">
    <source>
        <dbReference type="EMBL" id="AUO18419.1"/>
    </source>
</evidence>
<dbReference type="Gene3D" id="1.10.101.10">
    <property type="entry name" value="PGBD-like superfamily/PGBD"/>
    <property type="match status" value="1"/>
</dbReference>
<gene>
    <name evidence="3" type="ORF">B9O19_00235</name>
</gene>
<dbReference type="AlphaFoldDB" id="A0A2K9P0R4"/>
<dbReference type="Pfam" id="PF01471">
    <property type="entry name" value="PG_binding_1"/>
    <property type="match status" value="1"/>
</dbReference>
<keyword evidence="4" id="KW-1185">Reference proteome</keyword>
<evidence type="ECO:0000259" key="2">
    <source>
        <dbReference type="Pfam" id="PF08486"/>
    </source>
</evidence>
<dbReference type="GeneID" id="98061664"/>
<dbReference type="SUPFAM" id="SSF47090">
    <property type="entry name" value="PGBD-like"/>
    <property type="match status" value="1"/>
</dbReference>
<sequence length="411" mass="45395">MRTDYIDKGILQVSVSTEKFVIPTDNALVRITDPLDGSVIEEVKTDSSGQTPAVELPAPPLEYSVNGGDERPYALYNVTVSAADTEVLHIDGVQILPTSSAIQNAVLRPAVPGGFNVRNTLINSHSLWTNYPAKIPENEVKPIDNASGFVVLPEPVIPEYIVVHLGNPDDISAGDVEVPFKEYIKNVASCEIYSTWKTETIKANILAILSFTLNRVYTEWYRGKGHDFTVTNSTAYDQAFNYGRNIFKEISVAVDELFTNYITRENIEQPLFTQYCDGKHTQCGGLSQWGSQALGEQGYDALSILKTYYGSDIYIESAEKVEGIPSSYPGEPLQIGSLGEAVRTVQTQLNKISNNYPLIAKLRIDGSYGESTANSVKTFQKIFYLPETGDVDFSTWYQISNIYVAISKMAS</sequence>
<reference evidence="3 4" key="1">
    <citation type="submission" date="2017-04" db="EMBL/GenBank/DDBJ databases">
        <title>Monoglobus pectinilyticus 14 draft genome.</title>
        <authorList>
            <person name="Kim C."/>
            <person name="Rosendale D.I."/>
            <person name="Kelly W.J."/>
            <person name="Tannock G.W."/>
            <person name="Patchett M.L."/>
            <person name="Jordens J.Z."/>
        </authorList>
    </citation>
    <scope>NUCLEOTIDE SEQUENCE [LARGE SCALE GENOMIC DNA]</scope>
    <source>
        <strain evidence="3 4">14</strain>
    </source>
</reference>
<organism evidence="3 4">
    <name type="scientific">Monoglobus pectinilyticus</name>
    <dbReference type="NCBI Taxonomy" id="1981510"/>
    <lineage>
        <taxon>Bacteria</taxon>
        <taxon>Bacillati</taxon>
        <taxon>Bacillota</taxon>
        <taxon>Clostridia</taxon>
        <taxon>Monoglobales</taxon>
        <taxon>Monoglobaceae</taxon>
        <taxon>Monoglobus</taxon>
    </lineage>
</organism>
<feature type="domain" description="Sporulation stage II protein D amidase enhancer LytB N-terminal" evidence="2">
    <location>
        <begin position="177"/>
        <end position="255"/>
    </location>
</feature>
<proteinExistence type="predicted"/>
<dbReference type="InterPro" id="IPR013693">
    <property type="entry name" value="SpoIID/LytB_N"/>
</dbReference>
<dbReference type="OrthoDB" id="2933491at2"/>
<dbReference type="InterPro" id="IPR002477">
    <property type="entry name" value="Peptidoglycan-bd-like"/>
</dbReference>
<name>A0A2K9P0R4_9FIRM</name>
<dbReference type="Pfam" id="PF08486">
    <property type="entry name" value="SpoIID"/>
    <property type="match status" value="1"/>
</dbReference>
<dbReference type="Proteomes" id="UP000235589">
    <property type="component" value="Chromosome"/>
</dbReference>
<accession>A0A2K9P0R4</accession>
<evidence type="ECO:0000259" key="1">
    <source>
        <dbReference type="Pfam" id="PF01471"/>
    </source>
</evidence>
<feature type="domain" description="Peptidoglycan binding-like" evidence="1">
    <location>
        <begin position="339"/>
        <end position="398"/>
    </location>
</feature>
<dbReference type="InterPro" id="IPR036366">
    <property type="entry name" value="PGBDSf"/>
</dbReference>
<dbReference type="RefSeq" id="WP_102364720.1">
    <property type="nucleotide sequence ID" value="NZ_CP020991.1"/>
</dbReference>
<dbReference type="EMBL" id="CP020991">
    <property type="protein sequence ID" value="AUO18419.1"/>
    <property type="molecule type" value="Genomic_DNA"/>
</dbReference>
<evidence type="ECO:0000313" key="4">
    <source>
        <dbReference type="Proteomes" id="UP000235589"/>
    </source>
</evidence>